<dbReference type="GeneID" id="36586507"/>
<evidence type="ECO:0000256" key="1">
    <source>
        <dbReference type="SAM" id="Phobius"/>
    </source>
</evidence>
<accession>A0A2J6SXN6</accession>
<proteinExistence type="predicted"/>
<keyword evidence="1" id="KW-0812">Transmembrane</keyword>
<dbReference type="STRING" id="1095630.A0A2J6SXN6"/>
<keyword evidence="1" id="KW-0472">Membrane</keyword>
<gene>
    <name evidence="2" type="ORF">K444DRAFT_596458</name>
</gene>
<name>A0A2J6SXN6_9HELO</name>
<sequence>MASHFPLSKATTAELQRLTRALWSWSICTECSSGKPCHTEECPWQRSTILNQFFQFYKEVTATYEADVKPGQQPGLRTHEDLIMIIEELKSNPETTREALLEKLFTSRPARNDQERAINIAVRVMMMVNCSMSRQSSILLEYGNQDVPWRNDVPFSEFITSIFPKTDHPSIDHIKANLKATKLKKRARLSFEPTNDLRNHLRLDRKRAVVEIFHHTAFLKEQLRLTRDQPRSMSIADSIKLGALPRPLALETLATLQTILFPLTDAKSKALLLSLTSTTTQNFDTDVLRYDSSTIRDPLHPEPILYHYFASHLADLYEEQTNPTPRGMEKWFERRSAPRYVMMATITGVFLAIFFSMASLALGGYQAWVGYQQWQHPVQSTGQTRAG</sequence>
<dbReference type="EMBL" id="KZ613855">
    <property type="protein sequence ID" value="PMD55539.1"/>
    <property type="molecule type" value="Genomic_DNA"/>
</dbReference>
<dbReference type="AlphaFoldDB" id="A0A2J6SXN6"/>
<organism evidence="2 3">
    <name type="scientific">Hyaloscypha bicolor E</name>
    <dbReference type="NCBI Taxonomy" id="1095630"/>
    <lineage>
        <taxon>Eukaryota</taxon>
        <taxon>Fungi</taxon>
        <taxon>Dikarya</taxon>
        <taxon>Ascomycota</taxon>
        <taxon>Pezizomycotina</taxon>
        <taxon>Leotiomycetes</taxon>
        <taxon>Helotiales</taxon>
        <taxon>Hyaloscyphaceae</taxon>
        <taxon>Hyaloscypha</taxon>
        <taxon>Hyaloscypha bicolor</taxon>
    </lineage>
</organism>
<protein>
    <submittedName>
        <fullName evidence="2">Uncharacterized protein</fullName>
    </submittedName>
</protein>
<dbReference type="InParanoid" id="A0A2J6SXN6"/>
<keyword evidence="1" id="KW-1133">Transmembrane helix</keyword>
<feature type="transmembrane region" description="Helical" evidence="1">
    <location>
        <begin position="340"/>
        <end position="362"/>
    </location>
</feature>
<keyword evidence="3" id="KW-1185">Reference proteome</keyword>
<reference evidence="2 3" key="1">
    <citation type="submission" date="2016-04" db="EMBL/GenBank/DDBJ databases">
        <title>A degradative enzymes factory behind the ericoid mycorrhizal symbiosis.</title>
        <authorList>
            <consortium name="DOE Joint Genome Institute"/>
            <person name="Martino E."/>
            <person name="Morin E."/>
            <person name="Grelet G."/>
            <person name="Kuo A."/>
            <person name="Kohler A."/>
            <person name="Daghino S."/>
            <person name="Barry K."/>
            <person name="Choi C."/>
            <person name="Cichocki N."/>
            <person name="Clum A."/>
            <person name="Copeland A."/>
            <person name="Hainaut M."/>
            <person name="Haridas S."/>
            <person name="Labutti K."/>
            <person name="Lindquist E."/>
            <person name="Lipzen A."/>
            <person name="Khouja H.-R."/>
            <person name="Murat C."/>
            <person name="Ohm R."/>
            <person name="Olson A."/>
            <person name="Spatafora J."/>
            <person name="Veneault-Fourrey C."/>
            <person name="Henrissat B."/>
            <person name="Grigoriev I."/>
            <person name="Martin F."/>
            <person name="Perotto S."/>
        </authorList>
    </citation>
    <scope>NUCLEOTIDE SEQUENCE [LARGE SCALE GENOMIC DNA]</scope>
    <source>
        <strain evidence="2 3">E</strain>
    </source>
</reference>
<dbReference type="RefSeq" id="XP_024732443.1">
    <property type="nucleotide sequence ID" value="XM_024878430.1"/>
</dbReference>
<evidence type="ECO:0000313" key="2">
    <source>
        <dbReference type="EMBL" id="PMD55539.1"/>
    </source>
</evidence>
<dbReference type="Proteomes" id="UP000235371">
    <property type="component" value="Unassembled WGS sequence"/>
</dbReference>
<evidence type="ECO:0000313" key="3">
    <source>
        <dbReference type="Proteomes" id="UP000235371"/>
    </source>
</evidence>
<dbReference type="OrthoDB" id="5428890at2759"/>